<accession>A0A8J4YLG7</accession>
<sequence>MDESETTNSLHSDLELHAINVIKRTVDISIMDNSTLRENVDSENSMTDKTVNLKADSRSSSEEGDYRSCSNSVVPEPGGHPVPSESTSNVKMSANMASKLNQMRESRESLDDNTENSEDLTDELHEPPLQDPDAQSTTSRGPSQQPFMRHVFPCISCLPFENNIVFCFVLSVWDNIVGPQTVNVWKRKSFPTQKTFDDMFEGPVEVGEDLTNVRRASIQTLLGMEEAHLGTPTSIDGSWPGKSYESRMKSRRYSSTSMDSEMYSSTEQEWKSPTRRIGRLLSSTRRLSSPRPNKDGGRRLTNSAEAFCEDVGNDILMQSFSAIKDQPKTTERESTLSRSPGSQDKDTLPAPAEEKGPRGGPMKGSVDSEEEPEGQEFGSKWVYGRSRLRVAPVVWYVTVHSVGVGQVGPASTKVTSSLHVVPHQGIIIVAARFTVDEEEGAVPYCLSMVVPLEEYKNFLPLSQMHGLKGGKLVKDKLVELCEVLVALRSASLDQYPLTPAGQPPDDRRFAEVILTSHLQTMGSTVVVADSPNAANKVIMWLAQFSDPSTLPASRLCLSYTQWPFHPGLFIQGIVRSSSGEVNLSAQKLIQSSRPLTVVDVNRGTAKQTGPPDVHARRNSTALRQELVSLWHGLSDMSVPSESLLESVRTAAPLVKRFLHDYDRLSSCGNGVRQDFIRAFLRSLCYTALALITWTQHEWSAQRRKSGYGSLRRALCSVFDLDEADLRVVLAQAEILEPGFYSYVSSMSQRMTMKLLWAGAPHVKDTRVASSHELRCQMPTAMKQCSKPTLFEWHWHSKRDRSSLEDEKGQGDLQRAQHLKMKKLNELCIRIV</sequence>
<dbReference type="GO" id="GO:0005776">
    <property type="term" value="C:autophagosome"/>
    <property type="evidence" value="ECO:0007669"/>
    <property type="project" value="TreeGrafter"/>
</dbReference>
<feature type="compositionally biased region" description="Polar residues" evidence="1">
    <location>
        <begin position="133"/>
        <end position="144"/>
    </location>
</feature>
<gene>
    <name evidence="2" type="primary">CI072</name>
    <name evidence="2" type="ORF">GWK47_029444</name>
</gene>
<feature type="region of interest" description="Disordered" evidence="1">
    <location>
        <begin position="39"/>
        <end position="89"/>
    </location>
</feature>
<proteinExistence type="predicted"/>
<dbReference type="Pfam" id="PF15019">
    <property type="entry name" value="C9orf72-like"/>
    <property type="match status" value="1"/>
</dbReference>
<dbReference type="GO" id="GO:0005768">
    <property type="term" value="C:endosome"/>
    <property type="evidence" value="ECO:0007669"/>
    <property type="project" value="TreeGrafter"/>
</dbReference>
<evidence type="ECO:0000313" key="2">
    <source>
        <dbReference type="EMBL" id="KAG0729862.1"/>
    </source>
</evidence>
<dbReference type="PROSITE" id="PS51835">
    <property type="entry name" value="DENN_C9ORF72"/>
    <property type="match status" value="1"/>
</dbReference>
<organism evidence="2 3">
    <name type="scientific">Chionoecetes opilio</name>
    <name type="common">Atlantic snow crab</name>
    <name type="synonym">Cancer opilio</name>
    <dbReference type="NCBI Taxonomy" id="41210"/>
    <lineage>
        <taxon>Eukaryota</taxon>
        <taxon>Metazoa</taxon>
        <taxon>Ecdysozoa</taxon>
        <taxon>Arthropoda</taxon>
        <taxon>Crustacea</taxon>
        <taxon>Multicrustacea</taxon>
        <taxon>Malacostraca</taxon>
        <taxon>Eumalacostraca</taxon>
        <taxon>Eucarida</taxon>
        <taxon>Decapoda</taxon>
        <taxon>Pleocyemata</taxon>
        <taxon>Brachyura</taxon>
        <taxon>Eubrachyura</taxon>
        <taxon>Majoidea</taxon>
        <taxon>Majidae</taxon>
        <taxon>Chionoecetes</taxon>
    </lineage>
</organism>
<protein>
    <submittedName>
        <fullName evidence="2">Guanine nucleotide exchange C9orf72</fullName>
    </submittedName>
</protein>
<dbReference type="AlphaFoldDB" id="A0A8J4YLG7"/>
<feature type="region of interest" description="Disordered" evidence="1">
    <location>
        <begin position="322"/>
        <end position="377"/>
    </location>
</feature>
<dbReference type="OrthoDB" id="10252077at2759"/>
<name>A0A8J4YLG7_CHIOP</name>
<evidence type="ECO:0000313" key="3">
    <source>
        <dbReference type="Proteomes" id="UP000770661"/>
    </source>
</evidence>
<feature type="compositionally biased region" description="Polar residues" evidence="1">
    <location>
        <begin position="39"/>
        <end position="50"/>
    </location>
</feature>
<feature type="compositionally biased region" description="Basic and acidic residues" evidence="1">
    <location>
        <begin position="343"/>
        <end position="357"/>
    </location>
</feature>
<keyword evidence="3" id="KW-1185">Reference proteome</keyword>
<feature type="compositionally biased region" description="Basic and acidic residues" evidence="1">
    <location>
        <begin position="325"/>
        <end position="335"/>
    </location>
</feature>
<dbReference type="GO" id="GO:0006914">
    <property type="term" value="P:autophagy"/>
    <property type="evidence" value="ECO:0007669"/>
    <property type="project" value="TreeGrafter"/>
</dbReference>
<feature type="compositionally biased region" description="Low complexity" evidence="1">
    <location>
        <begin position="253"/>
        <end position="267"/>
    </location>
</feature>
<feature type="region of interest" description="Disordered" evidence="1">
    <location>
        <begin position="101"/>
        <end position="144"/>
    </location>
</feature>
<reference evidence="2" key="1">
    <citation type="submission" date="2020-07" db="EMBL/GenBank/DDBJ databases">
        <title>The High-quality genome of the commercially important snow crab, Chionoecetes opilio.</title>
        <authorList>
            <person name="Jeong J.-H."/>
            <person name="Ryu S."/>
        </authorList>
    </citation>
    <scope>NUCLEOTIDE SEQUENCE</scope>
    <source>
        <strain evidence="2">MADBK_172401_WGS</strain>
        <tissue evidence="2">Digestive gland</tissue>
    </source>
</reference>
<feature type="compositionally biased region" description="Basic and acidic residues" evidence="1">
    <location>
        <begin position="55"/>
        <end position="66"/>
    </location>
</feature>
<feature type="compositionally biased region" description="Low complexity" evidence="1">
    <location>
        <begin position="279"/>
        <end position="291"/>
    </location>
</feature>
<dbReference type="PANTHER" id="PTHR31855">
    <property type="entry name" value="GUANINE NUCLEOTIDE EXCHANGE C9ORF72"/>
    <property type="match status" value="1"/>
</dbReference>
<feature type="region of interest" description="Disordered" evidence="1">
    <location>
        <begin position="232"/>
        <end position="300"/>
    </location>
</feature>
<dbReference type="GO" id="GO:0005085">
    <property type="term" value="F:guanyl-nucleotide exchange factor activity"/>
    <property type="evidence" value="ECO:0007669"/>
    <property type="project" value="InterPro"/>
</dbReference>
<dbReference type="PANTHER" id="PTHR31855:SF2">
    <property type="entry name" value="GUANINE NUCLEOTIDE EXCHANGE FACTOR C9ORF72"/>
    <property type="match status" value="1"/>
</dbReference>
<dbReference type="GO" id="GO:0006897">
    <property type="term" value="P:endocytosis"/>
    <property type="evidence" value="ECO:0007669"/>
    <property type="project" value="TreeGrafter"/>
</dbReference>
<evidence type="ECO:0000256" key="1">
    <source>
        <dbReference type="SAM" id="MobiDB-lite"/>
    </source>
</evidence>
<feature type="compositionally biased region" description="Acidic residues" evidence="1">
    <location>
        <begin position="111"/>
        <end position="121"/>
    </location>
</feature>
<dbReference type="EMBL" id="JACEEZ010000722">
    <property type="protein sequence ID" value="KAG0729862.1"/>
    <property type="molecule type" value="Genomic_DNA"/>
</dbReference>
<comment type="caution">
    <text evidence="2">The sequence shown here is derived from an EMBL/GenBank/DDBJ whole genome shotgun (WGS) entry which is preliminary data.</text>
</comment>
<dbReference type="Proteomes" id="UP000770661">
    <property type="component" value="Unassembled WGS sequence"/>
</dbReference>
<dbReference type="InterPro" id="IPR027819">
    <property type="entry name" value="C9orf72"/>
</dbReference>